<name>A0A1L9V763_ASPGL</name>
<dbReference type="EMBL" id="KV878915">
    <property type="protein sequence ID" value="OJJ79751.1"/>
    <property type="molecule type" value="Genomic_DNA"/>
</dbReference>
<feature type="region of interest" description="Disordered" evidence="2">
    <location>
        <begin position="85"/>
        <end position="183"/>
    </location>
</feature>
<keyword evidence="1" id="KW-0175">Coiled coil</keyword>
<dbReference type="STRING" id="1160497.A0A1L9V763"/>
<dbReference type="VEuPathDB" id="FungiDB:ASPGLDRAFT_52280"/>
<evidence type="ECO:0000313" key="4">
    <source>
        <dbReference type="Proteomes" id="UP000184300"/>
    </source>
</evidence>
<feature type="compositionally biased region" description="Basic and acidic residues" evidence="2">
    <location>
        <begin position="114"/>
        <end position="126"/>
    </location>
</feature>
<keyword evidence="4" id="KW-1185">Reference proteome</keyword>
<feature type="compositionally biased region" description="Low complexity" evidence="2">
    <location>
        <begin position="145"/>
        <end position="167"/>
    </location>
</feature>
<dbReference type="AlphaFoldDB" id="A0A1L9V763"/>
<feature type="compositionally biased region" description="Low complexity" evidence="2">
    <location>
        <begin position="398"/>
        <end position="413"/>
    </location>
</feature>
<dbReference type="OrthoDB" id="4499634at2759"/>
<sequence length="413" mass="47842">MASQYPPTNANSNPDEMMDLEILQLQEELTRMRKQRALLQLRSEIAREQQLLAEAQQSLGLAELPTVPAERPVEQRLAERLAERLSEHPRFNPPPDPRLKSIPPTNPTNDDVDELIRGIKRSHSESSDDNGGNGLETVQEHRPIGQDNNGEEGQQQQPQPISRQGSSGREKTQDELEDVDVPPTFTVTRQYRGASRKEYNLTIEFLQSHFAQYERYYAPDKRKIEEGLRHVVPDIERAWGLYVVTDDKIEPTWSNFCRFLLSRIINLVDPTVARRQYYGRSQREDQTVREFSNHLGSWESNLEELLTEGQRIQNLWERVLPSVREEAMPYQYQSDRYQDHIAHLQSVESHMPSRAHMQKKIAAAAAAAAKNKHYQKHGYQQKFPKSAPKYPRAKRPRMNNPMNNPMNHPMNNS</sequence>
<evidence type="ECO:0000313" key="3">
    <source>
        <dbReference type="EMBL" id="OJJ79751.1"/>
    </source>
</evidence>
<dbReference type="Proteomes" id="UP000184300">
    <property type="component" value="Unassembled WGS sequence"/>
</dbReference>
<accession>A0A1L9V763</accession>
<protein>
    <recommendedName>
        <fullName evidence="5">Retrotransposon gag domain-containing protein</fullName>
    </recommendedName>
</protein>
<evidence type="ECO:0000256" key="2">
    <source>
        <dbReference type="SAM" id="MobiDB-lite"/>
    </source>
</evidence>
<dbReference type="GeneID" id="34463977"/>
<proteinExistence type="predicted"/>
<feature type="coiled-coil region" evidence="1">
    <location>
        <begin position="22"/>
        <end position="58"/>
    </location>
</feature>
<gene>
    <name evidence="3" type="ORF">ASPGLDRAFT_52280</name>
</gene>
<dbReference type="RefSeq" id="XP_022396449.1">
    <property type="nucleotide sequence ID" value="XM_022547716.1"/>
</dbReference>
<reference evidence="4" key="1">
    <citation type="journal article" date="2017" name="Genome Biol.">
        <title>Comparative genomics reveals high biological diversity and specific adaptations in the industrially and medically important fungal genus Aspergillus.</title>
        <authorList>
            <person name="de Vries R.P."/>
            <person name="Riley R."/>
            <person name="Wiebenga A."/>
            <person name="Aguilar-Osorio G."/>
            <person name="Amillis S."/>
            <person name="Uchima C.A."/>
            <person name="Anderluh G."/>
            <person name="Asadollahi M."/>
            <person name="Askin M."/>
            <person name="Barry K."/>
            <person name="Battaglia E."/>
            <person name="Bayram O."/>
            <person name="Benocci T."/>
            <person name="Braus-Stromeyer S.A."/>
            <person name="Caldana C."/>
            <person name="Canovas D."/>
            <person name="Cerqueira G.C."/>
            <person name="Chen F."/>
            <person name="Chen W."/>
            <person name="Choi C."/>
            <person name="Clum A."/>
            <person name="Dos Santos R.A."/>
            <person name="Damasio A.R."/>
            <person name="Diallinas G."/>
            <person name="Emri T."/>
            <person name="Fekete E."/>
            <person name="Flipphi M."/>
            <person name="Freyberg S."/>
            <person name="Gallo A."/>
            <person name="Gournas C."/>
            <person name="Habgood R."/>
            <person name="Hainaut M."/>
            <person name="Harispe M.L."/>
            <person name="Henrissat B."/>
            <person name="Hilden K.S."/>
            <person name="Hope R."/>
            <person name="Hossain A."/>
            <person name="Karabika E."/>
            <person name="Karaffa L."/>
            <person name="Karanyi Z."/>
            <person name="Krasevec N."/>
            <person name="Kuo A."/>
            <person name="Kusch H."/>
            <person name="LaButti K."/>
            <person name="Lagendijk E.L."/>
            <person name="Lapidus A."/>
            <person name="Levasseur A."/>
            <person name="Lindquist E."/>
            <person name="Lipzen A."/>
            <person name="Logrieco A.F."/>
            <person name="MacCabe A."/>
            <person name="Maekelae M.R."/>
            <person name="Malavazi I."/>
            <person name="Melin P."/>
            <person name="Meyer V."/>
            <person name="Mielnichuk N."/>
            <person name="Miskei M."/>
            <person name="Molnar A.P."/>
            <person name="Mule G."/>
            <person name="Ngan C.Y."/>
            <person name="Orejas M."/>
            <person name="Orosz E."/>
            <person name="Ouedraogo J.P."/>
            <person name="Overkamp K.M."/>
            <person name="Park H.-S."/>
            <person name="Perrone G."/>
            <person name="Piumi F."/>
            <person name="Punt P.J."/>
            <person name="Ram A.F."/>
            <person name="Ramon A."/>
            <person name="Rauscher S."/>
            <person name="Record E."/>
            <person name="Riano-Pachon D.M."/>
            <person name="Robert V."/>
            <person name="Roehrig J."/>
            <person name="Ruller R."/>
            <person name="Salamov A."/>
            <person name="Salih N.S."/>
            <person name="Samson R.A."/>
            <person name="Sandor E."/>
            <person name="Sanguinetti M."/>
            <person name="Schuetze T."/>
            <person name="Sepcic K."/>
            <person name="Shelest E."/>
            <person name="Sherlock G."/>
            <person name="Sophianopoulou V."/>
            <person name="Squina F.M."/>
            <person name="Sun H."/>
            <person name="Susca A."/>
            <person name="Todd R.B."/>
            <person name="Tsang A."/>
            <person name="Unkles S.E."/>
            <person name="van de Wiele N."/>
            <person name="van Rossen-Uffink D."/>
            <person name="Oliveira J.V."/>
            <person name="Vesth T.C."/>
            <person name="Visser J."/>
            <person name="Yu J.-H."/>
            <person name="Zhou M."/>
            <person name="Andersen M.R."/>
            <person name="Archer D.B."/>
            <person name="Baker S.E."/>
            <person name="Benoit I."/>
            <person name="Brakhage A.A."/>
            <person name="Braus G.H."/>
            <person name="Fischer R."/>
            <person name="Frisvad J.C."/>
            <person name="Goldman G.H."/>
            <person name="Houbraken J."/>
            <person name="Oakley B."/>
            <person name="Pocsi I."/>
            <person name="Scazzocchio C."/>
            <person name="Seiboth B."/>
            <person name="vanKuyk P.A."/>
            <person name="Wortman J."/>
            <person name="Dyer P.S."/>
            <person name="Grigoriev I.V."/>
        </authorList>
    </citation>
    <scope>NUCLEOTIDE SEQUENCE [LARGE SCALE GENOMIC DNA]</scope>
    <source>
        <strain evidence="4">CBS 516.65</strain>
    </source>
</reference>
<evidence type="ECO:0008006" key="5">
    <source>
        <dbReference type="Google" id="ProtNLM"/>
    </source>
</evidence>
<organism evidence="3 4">
    <name type="scientific">Aspergillus glaucus CBS 516.65</name>
    <dbReference type="NCBI Taxonomy" id="1160497"/>
    <lineage>
        <taxon>Eukaryota</taxon>
        <taxon>Fungi</taxon>
        <taxon>Dikarya</taxon>
        <taxon>Ascomycota</taxon>
        <taxon>Pezizomycotina</taxon>
        <taxon>Eurotiomycetes</taxon>
        <taxon>Eurotiomycetidae</taxon>
        <taxon>Eurotiales</taxon>
        <taxon>Aspergillaceae</taxon>
        <taxon>Aspergillus</taxon>
        <taxon>Aspergillus subgen. Aspergillus</taxon>
    </lineage>
</organism>
<evidence type="ECO:0000256" key="1">
    <source>
        <dbReference type="SAM" id="Coils"/>
    </source>
</evidence>
<feature type="region of interest" description="Disordered" evidence="2">
    <location>
        <begin position="375"/>
        <end position="413"/>
    </location>
</feature>